<sequence>MPAAPEPGAGRPREVFQYALLRVVPDQERGEGLNVAVVVHCRRRAFLGVRTHVDPARLAVLDPTLDLAAIAAHLRAVEGVAAGDPDAGAVAAMDRSDRFGWITAPSSTILQPSPVHTGVCDDPDAVLERLARRLVAPPRPAADAGAAGDGAAARPPGLRWRA</sequence>
<feature type="region of interest" description="Disordered" evidence="1">
    <location>
        <begin position="138"/>
        <end position="162"/>
    </location>
</feature>
<gene>
    <name evidence="2" type="ORF">SK069_18310</name>
</gene>
<evidence type="ECO:0000256" key="1">
    <source>
        <dbReference type="SAM" id="MobiDB-lite"/>
    </source>
</evidence>
<dbReference type="EMBL" id="JAXAVX010000016">
    <property type="protein sequence ID" value="MDX8153558.1"/>
    <property type="molecule type" value="Genomic_DNA"/>
</dbReference>
<evidence type="ECO:0000313" key="2">
    <source>
        <dbReference type="EMBL" id="MDX8153558.1"/>
    </source>
</evidence>
<comment type="caution">
    <text evidence="2">The sequence shown here is derived from an EMBL/GenBank/DDBJ whole genome shotgun (WGS) entry which is preliminary data.</text>
</comment>
<organism evidence="2 3">
    <name type="scientific">Patulibacter brassicae</name>
    <dbReference type="NCBI Taxonomy" id="1705717"/>
    <lineage>
        <taxon>Bacteria</taxon>
        <taxon>Bacillati</taxon>
        <taxon>Actinomycetota</taxon>
        <taxon>Thermoleophilia</taxon>
        <taxon>Solirubrobacterales</taxon>
        <taxon>Patulibacteraceae</taxon>
        <taxon>Patulibacter</taxon>
    </lineage>
</organism>
<name>A0ABU4VRN1_9ACTN</name>
<dbReference type="InterPro" id="IPR021398">
    <property type="entry name" value="DUF3037"/>
</dbReference>
<proteinExistence type="predicted"/>
<protein>
    <submittedName>
        <fullName evidence="2">DUF3037 domain-containing protein</fullName>
    </submittedName>
</protein>
<evidence type="ECO:0000313" key="3">
    <source>
        <dbReference type="Proteomes" id="UP001277761"/>
    </source>
</evidence>
<dbReference type="Pfam" id="PF11236">
    <property type="entry name" value="DUF3037"/>
    <property type="match status" value="1"/>
</dbReference>
<dbReference type="RefSeq" id="WP_319955708.1">
    <property type="nucleotide sequence ID" value="NZ_JAXAVX010000016.1"/>
</dbReference>
<keyword evidence="3" id="KW-1185">Reference proteome</keyword>
<dbReference type="Proteomes" id="UP001277761">
    <property type="component" value="Unassembled WGS sequence"/>
</dbReference>
<accession>A0ABU4VRN1</accession>
<reference evidence="2 3" key="1">
    <citation type="submission" date="2023-11" db="EMBL/GenBank/DDBJ databases">
        <authorList>
            <person name="Xu M."/>
            <person name="Jiang T."/>
        </authorList>
    </citation>
    <scope>NUCLEOTIDE SEQUENCE [LARGE SCALE GENOMIC DNA]</scope>
    <source>
        <strain evidence="2 3">SD</strain>
    </source>
</reference>